<feature type="region of interest" description="Disordered" evidence="1">
    <location>
        <begin position="63"/>
        <end position="376"/>
    </location>
</feature>
<sequence length="436" mass="45170">GGSEPSSAALPAVGRAIPRGGRRRRCGRHAAVVACLPGVSAPAPRDVGHQLGLLDVPDRRRLAGAADDGLPAVRRAGRLRGRHPPPRALPARRRGDRPLRPSPGAARRAVGRDGGGRPVRAAGRDRPDRAPVAPAARGRLRHRDVVRLPDPDHDGDVARRARRPEQRRGAQRRGPERDAGGGAVAGGHPDRPDRRLGHLRRRGRDADGGDLLHAPAAAERVAADGAWRPRRARPDAGPADRGQGPVPGRPDVDGARQQRAGDAVPQPDAGLRPRRAGHRLVRARAADGQHRPRDGGRRALGRPLGPPRDAAGGAGGHGRGVRRAGAGVRADAGRPGRGGAALRRRLDERRVPRAQPDGAPAPGRRRGARPGVLDLPADLGHAAAGAALAGADGGSDRRAAGDGGHLRAGPGVHRGDRPALPGASPPLRPGDRDAAV</sequence>
<feature type="compositionally biased region" description="Basic and acidic residues" evidence="1">
    <location>
        <begin position="143"/>
        <end position="179"/>
    </location>
</feature>
<feature type="compositionally biased region" description="Basic residues" evidence="1">
    <location>
        <begin position="75"/>
        <end position="95"/>
    </location>
</feature>
<feature type="non-terminal residue" evidence="2">
    <location>
        <position position="436"/>
    </location>
</feature>
<reference evidence="2" key="1">
    <citation type="submission" date="2020-02" db="EMBL/GenBank/DDBJ databases">
        <authorList>
            <person name="Meier V. D."/>
        </authorList>
    </citation>
    <scope>NUCLEOTIDE SEQUENCE</scope>
    <source>
        <strain evidence="2">AVDCRST_MAG49</strain>
    </source>
</reference>
<evidence type="ECO:0000313" key="2">
    <source>
        <dbReference type="EMBL" id="CAA9554747.1"/>
    </source>
</evidence>
<name>A0A6J4UPH5_9BACT</name>
<feature type="region of interest" description="Disordered" evidence="1">
    <location>
        <begin position="1"/>
        <end position="24"/>
    </location>
</feature>
<feature type="compositionally biased region" description="Basic residues" evidence="1">
    <location>
        <begin position="272"/>
        <end position="282"/>
    </location>
</feature>
<accession>A0A6J4UPH5</accession>
<protein>
    <submittedName>
        <fullName evidence="2">Uncharacterized MFS-type transporter</fullName>
    </submittedName>
</protein>
<feature type="compositionally biased region" description="Low complexity" evidence="1">
    <location>
        <begin position="301"/>
        <end position="311"/>
    </location>
</feature>
<organism evidence="2">
    <name type="scientific">uncultured Thermomicrobiales bacterium</name>
    <dbReference type="NCBI Taxonomy" id="1645740"/>
    <lineage>
        <taxon>Bacteria</taxon>
        <taxon>Pseudomonadati</taxon>
        <taxon>Thermomicrobiota</taxon>
        <taxon>Thermomicrobia</taxon>
        <taxon>Thermomicrobiales</taxon>
        <taxon>environmental samples</taxon>
    </lineage>
</organism>
<dbReference type="AlphaFoldDB" id="A0A6J4UPH5"/>
<feature type="compositionally biased region" description="Low complexity" evidence="1">
    <location>
        <begin position="353"/>
        <end position="362"/>
    </location>
</feature>
<feature type="non-terminal residue" evidence="2">
    <location>
        <position position="1"/>
    </location>
</feature>
<gene>
    <name evidence="2" type="ORF">AVDCRST_MAG49-2087</name>
</gene>
<feature type="region of interest" description="Disordered" evidence="1">
    <location>
        <begin position="388"/>
        <end position="436"/>
    </location>
</feature>
<evidence type="ECO:0000256" key="1">
    <source>
        <dbReference type="SAM" id="MobiDB-lite"/>
    </source>
</evidence>
<proteinExistence type="predicted"/>
<dbReference type="EMBL" id="CADCWG010000139">
    <property type="protein sequence ID" value="CAA9554747.1"/>
    <property type="molecule type" value="Genomic_DNA"/>
</dbReference>
<feature type="compositionally biased region" description="Basic and acidic residues" evidence="1">
    <location>
        <begin position="284"/>
        <end position="297"/>
    </location>
</feature>